<dbReference type="Gene3D" id="3.30.750.24">
    <property type="entry name" value="STAS domain"/>
    <property type="match status" value="1"/>
</dbReference>
<comment type="similarity">
    <text evidence="1 2">Belongs to the anti-sigma-factor antagonist family.</text>
</comment>
<evidence type="ECO:0000313" key="5">
    <source>
        <dbReference type="Proteomes" id="UP000305929"/>
    </source>
</evidence>
<protein>
    <recommendedName>
        <fullName evidence="2">Anti-sigma factor antagonist</fullName>
    </recommendedName>
</protein>
<dbReference type="AlphaFoldDB" id="A0A4V6AXI3"/>
<evidence type="ECO:0000313" key="4">
    <source>
        <dbReference type="EMBL" id="TKT04723.1"/>
    </source>
</evidence>
<accession>A0A4V6AXI3</accession>
<gene>
    <name evidence="4" type="ORF">E4U91_35165</name>
</gene>
<evidence type="ECO:0000259" key="3">
    <source>
        <dbReference type="PROSITE" id="PS50801"/>
    </source>
</evidence>
<dbReference type="PROSITE" id="PS50801">
    <property type="entry name" value="STAS"/>
    <property type="match status" value="1"/>
</dbReference>
<dbReference type="InterPro" id="IPR036513">
    <property type="entry name" value="STAS_dom_sf"/>
</dbReference>
<dbReference type="InterPro" id="IPR002645">
    <property type="entry name" value="STAS_dom"/>
</dbReference>
<name>A0A4V6AXI3_STRLS</name>
<dbReference type="NCBIfam" id="TIGR00377">
    <property type="entry name" value="ant_ant_sig"/>
    <property type="match status" value="1"/>
</dbReference>
<dbReference type="GO" id="GO:0043856">
    <property type="term" value="F:anti-sigma factor antagonist activity"/>
    <property type="evidence" value="ECO:0007669"/>
    <property type="project" value="InterPro"/>
</dbReference>
<evidence type="ECO:0000256" key="2">
    <source>
        <dbReference type="RuleBase" id="RU003749"/>
    </source>
</evidence>
<reference evidence="4 5" key="1">
    <citation type="submission" date="2019-04" db="EMBL/GenBank/DDBJ databases">
        <title>Streptomyces lasaliensis sp. nov., an Actinomycete isolated from soil which produces the polyether antibiotic lasalocid.</title>
        <authorList>
            <person name="Erwin G."/>
            <person name="Haber C."/>
        </authorList>
    </citation>
    <scope>NUCLEOTIDE SEQUENCE [LARGE SCALE GENOMIC DNA]</scope>
    <source>
        <strain evidence="4 5">X-537</strain>
    </source>
</reference>
<evidence type="ECO:0000256" key="1">
    <source>
        <dbReference type="ARBA" id="ARBA00009013"/>
    </source>
</evidence>
<organism evidence="4 5">
    <name type="scientific">Streptomyces lasalocidi</name>
    <name type="common">Streptomyces lasaliensis</name>
    <dbReference type="NCBI Taxonomy" id="324833"/>
    <lineage>
        <taxon>Bacteria</taxon>
        <taxon>Bacillati</taxon>
        <taxon>Actinomycetota</taxon>
        <taxon>Actinomycetes</taxon>
        <taxon>Kitasatosporales</taxon>
        <taxon>Streptomycetaceae</taxon>
        <taxon>Streptomyces</taxon>
    </lineage>
</organism>
<dbReference type="Proteomes" id="UP000305929">
    <property type="component" value="Unassembled WGS sequence"/>
</dbReference>
<dbReference type="OrthoDB" id="4333062at2"/>
<comment type="caution">
    <text evidence="4">The sequence shown here is derived from an EMBL/GenBank/DDBJ whole genome shotgun (WGS) entry which is preliminary data.</text>
</comment>
<dbReference type="PANTHER" id="PTHR33495">
    <property type="entry name" value="ANTI-SIGMA FACTOR ANTAGONIST TM_1081-RELATED-RELATED"/>
    <property type="match status" value="1"/>
</dbReference>
<dbReference type="SUPFAM" id="SSF52091">
    <property type="entry name" value="SpoIIaa-like"/>
    <property type="match status" value="1"/>
</dbReference>
<dbReference type="PANTHER" id="PTHR33495:SF2">
    <property type="entry name" value="ANTI-SIGMA FACTOR ANTAGONIST TM_1081-RELATED"/>
    <property type="match status" value="1"/>
</dbReference>
<dbReference type="CDD" id="cd07043">
    <property type="entry name" value="STAS_anti-anti-sigma_factors"/>
    <property type="match status" value="1"/>
</dbReference>
<dbReference type="EMBL" id="SZNQ01000001">
    <property type="protein sequence ID" value="TKT04723.1"/>
    <property type="molecule type" value="Genomic_DNA"/>
</dbReference>
<sequence>MDVGSQGQQPGGPGGGEAEAGEVFSVQVGSTVGACVLTLRGELDHDSAVQMDEAADQVFAEGRHRLLVVDCTELEFCDSSGIGCLVRMYQHLAARGGVLRLAAVPASVARVLSLTGLDQAIAVHATLHDAFRAGGARPTFGSDDGLSALPRASGR</sequence>
<dbReference type="InterPro" id="IPR003658">
    <property type="entry name" value="Anti-sigma_ant"/>
</dbReference>
<feature type="domain" description="STAS" evidence="3">
    <location>
        <begin position="24"/>
        <end position="134"/>
    </location>
</feature>
<dbReference type="Pfam" id="PF01740">
    <property type="entry name" value="STAS"/>
    <property type="match status" value="1"/>
</dbReference>
<proteinExistence type="inferred from homology"/>
<keyword evidence="5" id="KW-1185">Reference proteome</keyword>